<protein>
    <recommendedName>
        <fullName evidence="4">Methyltransferase type 11 domain-containing protein</fullName>
    </recommendedName>
</protein>
<dbReference type="Proteomes" id="UP000769157">
    <property type="component" value="Unassembled WGS sequence"/>
</dbReference>
<feature type="domain" description="Methyltransferase type 11" evidence="4">
    <location>
        <begin position="45"/>
        <end position="138"/>
    </location>
</feature>
<evidence type="ECO:0000256" key="3">
    <source>
        <dbReference type="ARBA" id="ARBA00022679"/>
    </source>
</evidence>
<dbReference type="InterPro" id="IPR029063">
    <property type="entry name" value="SAM-dependent_MTases_sf"/>
</dbReference>
<evidence type="ECO:0000313" key="5">
    <source>
        <dbReference type="EMBL" id="KAH3661621.1"/>
    </source>
</evidence>
<keyword evidence="6" id="KW-1185">Reference proteome</keyword>
<dbReference type="OrthoDB" id="10027013at2759"/>
<dbReference type="SUPFAM" id="SSF53335">
    <property type="entry name" value="S-adenosyl-L-methionine-dependent methyltransferases"/>
    <property type="match status" value="1"/>
</dbReference>
<reference evidence="5" key="1">
    <citation type="journal article" date="2021" name="Open Biol.">
        <title>Shared evolutionary footprints suggest mitochondrial oxidative damage underlies multiple complex I losses in fungi.</title>
        <authorList>
            <person name="Schikora-Tamarit M.A."/>
            <person name="Marcet-Houben M."/>
            <person name="Nosek J."/>
            <person name="Gabaldon T."/>
        </authorList>
    </citation>
    <scope>NUCLEOTIDE SEQUENCE</scope>
    <source>
        <strain evidence="5">CBS6075</strain>
    </source>
</reference>
<dbReference type="InterPro" id="IPR051052">
    <property type="entry name" value="Diverse_substrate_MTase"/>
</dbReference>
<evidence type="ECO:0000259" key="4">
    <source>
        <dbReference type="Pfam" id="PF08241"/>
    </source>
</evidence>
<dbReference type="Pfam" id="PF08241">
    <property type="entry name" value="Methyltransf_11"/>
    <property type="match status" value="1"/>
</dbReference>
<keyword evidence="2" id="KW-0489">Methyltransferase</keyword>
<dbReference type="EMBL" id="JAEUBE010000439">
    <property type="protein sequence ID" value="KAH3661621.1"/>
    <property type="molecule type" value="Genomic_DNA"/>
</dbReference>
<evidence type="ECO:0000256" key="1">
    <source>
        <dbReference type="ARBA" id="ARBA00008361"/>
    </source>
</evidence>
<keyword evidence="3" id="KW-0808">Transferase</keyword>
<dbReference type="GO" id="GO:0032259">
    <property type="term" value="P:methylation"/>
    <property type="evidence" value="ECO:0007669"/>
    <property type="project" value="UniProtKB-KW"/>
</dbReference>
<dbReference type="RefSeq" id="XP_046058734.1">
    <property type="nucleotide sequence ID" value="XM_046207760.1"/>
</dbReference>
<gene>
    <name evidence="5" type="ORF">OGAPHI_006470</name>
</gene>
<organism evidence="5 6">
    <name type="scientific">Ogataea philodendri</name>
    <dbReference type="NCBI Taxonomy" id="1378263"/>
    <lineage>
        <taxon>Eukaryota</taxon>
        <taxon>Fungi</taxon>
        <taxon>Dikarya</taxon>
        <taxon>Ascomycota</taxon>
        <taxon>Saccharomycotina</taxon>
        <taxon>Pichiomycetes</taxon>
        <taxon>Pichiales</taxon>
        <taxon>Pichiaceae</taxon>
        <taxon>Ogataea</taxon>
    </lineage>
</organism>
<evidence type="ECO:0000313" key="6">
    <source>
        <dbReference type="Proteomes" id="UP000769157"/>
    </source>
</evidence>
<dbReference type="GeneID" id="70238434"/>
<dbReference type="PANTHER" id="PTHR44942">
    <property type="entry name" value="METHYLTRANSF_11 DOMAIN-CONTAINING PROTEIN"/>
    <property type="match status" value="1"/>
</dbReference>
<sequence length="292" mass="33580">MSAFSHKKFDAGQYNQFRPQYPRSLFDEILKYHLATEGNQLGTLLDVGCGTGQVFVPLAPEFKKVIATDVSSVMVDKSKKAAEHITTPTEVYVASAEDLPLDNSSVDLVLGGECAHWMDTARWFAEVDRILQPNGTFAYFGYVDPIFVGEPVANEVYDEITYENGEFLGPHWQQPGRTRMRTLFREINDQLIKDPRFDNVVVVYNDPSRPETQPAAPKFELTKKLTLEEYLNYGKTWSTYTNWKSKHTGQDTRDPLDVMYERLNRRLGWEKQTTIEISWKTVYVMARKIGRK</sequence>
<name>A0A9P8T0N0_9ASCO</name>
<dbReference type="AlphaFoldDB" id="A0A9P8T0N0"/>
<accession>A0A9P8T0N0</accession>
<reference evidence="5" key="2">
    <citation type="submission" date="2021-01" db="EMBL/GenBank/DDBJ databases">
        <authorList>
            <person name="Schikora-Tamarit M.A."/>
        </authorList>
    </citation>
    <scope>NUCLEOTIDE SEQUENCE</scope>
    <source>
        <strain evidence="5">CBS6075</strain>
    </source>
</reference>
<dbReference type="CDD" id="cd02440">
    <property type="entry name" value="AdoMet_MTases"/>
    <property type="match status" value="1"/>
</dbReference>
<dbReference type="GO" id="GO:0008757">
    <property type="term" value="F:S-adenosylmethionine-dependent methyltransferase activity"/>
    <property type="evidence" value="ECO:0007669"/>
    <property type="project" value="InterPro"/>
</dbReference>
<dbReference type="Gene3D" id="3.40.50.150">
    <property type="entry name" value="Vaccinia Virus protein VP39"/>
    <property type="match status" value="1"/>
</dbReference>
<dbReference type="PANTHER" id="PTHR44942:SF4">
    <property type="entry name" value="METHYLTRANSFERASE TYPE 11 DOMAIN-CONTAINING PROTEIN"/>
    <property type="match status" value="1"/>
</dbReference>
<comment type="similarity">
    <text evidence="1">Belongs to the methyltransferase superfamily.</text>
</comment>
<evidence type="ECO:0000256" key="2">
    <source>
        <dbReference type="ARBA" id="ARBA00022603"/>
    </source>
</evidence>
<proteinExistence type="inferred from homology"/>
<comment type="caution">
    <text evidence="5">The sequence shown here is derived from an EMBL/GenBank/DDBJ whole genome shotgun (WGS) entry which is preliminary data.</text>
</comment>
<dbReference type="InterPro" id="IPR013216">
    <property type="entry name" value="Methyltransf_11"/>
</dbReference>